<dbReference type="AlphaFoldDB" id="A0A2A2LQ57"/>
<evidence type="ECO:0000313" key="5">
    <source>
        <dbReference type="Proteomes" id="UP000218231"/>
    </source>
</evidence>
<comment type="similarity">
    <text evidence="1">Belongs to the heat shock protein 70 family.</text>
</comment>
<dbReference type="SUPFAM" id="SSF53067">
    <property type="entry name" value="Actin-like ATPase domain"/>
    <property type="match status" value="2"/>
</dbReference>
<proteinExistence type="inferred from homology"/>
<dbReference type="FunFam" id="3.90.640.10:FF:000003">
    <property type="entry name" value="Molecular chaperone DnaK"/>
    <property type="match status" value="1"/>
</dbReference>
<reference evidence="4 5" key="1">
    <citation type="journal article" date="2017" name="Curr. Biol.">
        <title>Genome architecture and evolution of a unichromosomal asexual nematode.</title>
        <authorList>
            <person name="Fradin H."/>
            <person name="Zegar C."/>
            <person name="Gutwein M."/>
            <person name="Lucas J."/>
            <person name="Kovtun M."/>
            <person name="Corcoran D."/>
            <person name="Baugh L.R."/>
            <person name="Kiontke K."/>
            <person name="Gunsalus K."/>
            <person name="Fitch D.H."/>
            <person name="Piano F."/>
        </authorList>
    </citation>
    <scope>NUCLEOTIDE SEQUENCE [LARGE SCALE GENOMIC DNA]</scope>
    <source>
        <strain evidence="4">PF1309</strain>
    </source>
</reference>
<evidence type="ECO:0000256" key="1">
    <source>
        <dbReference type="ARBA" id="ARBA00007381"/>
    </source>
</evidence>
<name>A0A2A2LQ57_9BILA</name>
<keyword evidence="3" id="KW-0067">ATP-binding</keyword>
<evidence type="ECO:0000256" key="2">
    <source>
        <dbReference type="ARBA" id="ARBA00022741"/>
    </source>
</evidence>
<dbReference type="PROSITE" id="PS00297">
    <property type="entry name" value="HSP70_1"/>
    <property type="match status" value="1"/>
</dbReference>
<keyword evidence="5" id="KW-1185">Reference proteome</keyword>
<dbReference type="Proteomes" id="UP000218231">
    <property type="component" value="Unassembled WGS sequence"/>
</dbReference>
<dbReference type="Gene3D" id="3.90.640.10">
    <property type="entry name" value="Actin, Chain A, domain 4"/>
    <property type="match status" value="1"/>
</dbReference>
<dbReference type="STRING" id="2018661.A0A2A2LQ57"/>
<dbReference type="EMBL" id="LIAE01006519">
    <property type="protein sequence ID" value="PAV88372.1"/>
    <property type="molecule type" value="Genomic_DNA"/>
</dbReference>
<dbReference type="GO" id="GO:0140662">
    <property type="term" value="F:ATP-dependent protein folding chaperone"/>
    <property type="evidence" value="ECO:0007669"/>
    <property type="project" value="InterPro"/>
</dbReference>
<dbReference type="InterPro" id="IPR018181">
    <property type="entry name" value="Heat_shock_70_CS"/>
</dbReference>
<gene>
    <name evidence="4" type="ORF">WR25_05969</name>
</gene>
<keyword evidence="2" id="KW-0547">Nucleotide-binding</keyword>
<dbReference type="PRINTS" id="PR00301">
    <property type="entry name" value="HEATSHOCK70"/>
</dbReference>
<comment type="caution">
    <text evidence="4">The sequence shown here is derived from an EMBL/GenBank/DDBJ whole genome shotgun (WGS) entry which is preliminary data.</text>
</comment>
<dbReference type="Gene3D" id="3.30.30.30">
    <property type="match status" value="1"/>
</dbReference>
<dbReference type="FunFam" id="3.30.420.40:FF:000545">
    <property type="entry name" value="Endoplasmic reticulum chaperone BiP"/>
    <property type="match status" value="1"/>
</dbReference>
<dbReference type="GO" id="GO:0005524">
    <property type="term" value="F:ATP binding"/>
    <property type="evidence" value="ECO:0007669"/>
    <property type="project" value="UniProtKB-KW"/>
</dbReference>
<accession>A0A2A2LQ57</accession>
<protein>
    <submittedName>
        <fullName evidence="4">Uncharacterized protein</fullName>
    </submittedName>
</protein>
<dbReference type="GO" id="GO:0006950">
    <property type="term" value="P:response to stress"/>
    <property type="evidence" value="ECO:0007669"/>
    <property type="project" value="UniProtKB-ARBA"/>
</dbReference>
<dbReference type="PANTHER" id="PTHR19375">
    <property type="entry name" value="HEAT SHOCK PROTEIN 70KDA"/>
    <property type="match status" value="1"/>
</dbReference>
<evidence type="ECO:0000256" key="3">
    <source>
        <dbReference type="ARBA" id="ARBA00022840"/>
    </source>
</evidence>
<evidence type="ECO:0000313" key="4">
    <source>
        <dbReference type="EMBL" id="PAV88372.1"/>
    </source>
</evidence>
<dbReference type="OrthoDB" id="5858940at2759"/>
<dbReference type="Pfam" id="PF00012">
    <property type="entry name" value="HSP70"/>
    <property type="match status" value="3"/>
</dbReference>
<organism evidence="4 5">
    <name type="scientific">Diploscapter pachys</name>
    <dbReference type="NCBI Taxonomy" id="2018661"/>
    <lineage>
        <taxon>Eukaryota</taxon>
        <taxon>Metazoa</taxon>
        <taxon>Ecdysozoa</taxon>
        <taxon>Nematoda</taxon>
        <taxon>Chromadorea</taxon>
        <taxon>Rhabditida</taxon>
        <taxon>Rhabditina</taxon>
        <taxon>Rhabditomorpha</taxon>
        <taxon>Rhabditoidea</taxon>
        <taxon>Rhabditidae</taxon>
        <taxon>Diploscapter</taxon>
    </lineage>
</organism>
<dbReference type="InterPro" id="IPR043129">
    <property type="entry name" value="ATPase_NBD"/>
</dbReference>
<sequence>MVYIGIDLGTTYSCVSVVENGRSVSIQSDDGKFIIPSVVAYCDTEILVGNPALTAATDRVVGYVLNAGQRNEKFLRPEEVSAEILKKLKTIAKSYLPEREVTGAVVTVPAFFNNDQINATKRAIQMAGLDLKYLLEEPTAAAIAYYNKMKIADSTIMVFDFGGGTLDVSIAEIKNEKPDVKSVCGDAHLGGQDFDERIMKYVIEEFKKSNNYDMSRQPKLMRRLRRACKKAKESLSFQMESWNVNILVGGSTRIPKIQELLSHKFGQTKLRYNANPEEAIAHGAAIIADALEKGIEIPLINNTINELARHINNLQFDGDNSLNNSHRILFYCPDPPEWRKYASVSYFKDKLYYLGGEDPKAGEDTNRVDLLMAVKVERYIGYQTTNENGLKWDKLENGD</sequence>
<dbReference type="InterPro" id="IPR013126">
    <property type="entry name" value="Hsp_70_fam"/>
</dbReference>
<dbReference type="Gene3D" id="3.30.420.40">
    <property type="match status" value="5"/>
</dbReference>